<dbReference type="EnsemblPlants" id="OB12G14030.1">
    <property type="protein sequence ID" value="OB12G14030.1"/>
    <property type="gene ID" value="OB12G14030"/>
</dbReference>
<evidence type="ECO:0000313" key="3">
    <source>
        <dbReference type="Proteomes" id="UP000006038"/>
    </source>
</evidence>
<sequence length="83" mass="8660">MASVPRLAAGVLLLALALADAAAFLAPVALGGELDGGGGLVECWGAMSELRSCTDEIVLFFLDGETTRLVFVLVSKRWSALCY</sequence>
<reference evidence="2" key="1">
    <citation type="journal article" date="2013" name="Nat. Commun.">
        <title>Whole-genome sequencing of Oryza brachyantha reveals mechanisms underlying Oryza genome evolution.</title>
        <authorList>
            <person name="Chen J."/>
            <person name="Huang Q."/>
            <person name="Gao D."/>
            <person name="Wang J."/>
            <person name="Lang Y."/>
            <person name="Liu T."/>
            <person name="Li B."/>
            <person name="Bai Z."/>
            <person name="Luis Goicoechea J."/>
            <person name="Liang C."/>
            <person name="Chen C."/>
            <person name="Zhang W."/>
            <person name="Sun S."/>
            <person name="Liao Y."/>
            <person name="Zhang X."/>
            <person name="Yang L."/>
            <person name="Song C."/>
            <person name="Wang M."/>
            <person name="Shi J."/>
            <person name="Liu G."/>
            <person name="Liu J."/>
            <person name="Zhou H."/>
            <person name="Zhou W."/>
            <person name="Yu Q."/>
            <person name="An N."/>
            <person name="Chen Y."/>
            <person name="Cai Q."/>
            <person name="Wang B."/>
            <person name="Liu B."/>
            <person name="Min J."/>
            <person name="Huang Y."/>
            <person name="Wu H."/>
            <person name="Li Z."/>
            <person name="Zhang Y."/>
            <person name="Yin Y."/>
            <person name="Song W."/>
            <person name="Jiang J."/>
            <person name="Jackson S.A."/>
            <person name="Wing R.A."/>
            <person name="Wang J."/>
            <person name="Chen M."/>
        </authorList>
    </citation>
    <scope>NUCLEOTIDE SEQUENCE [LARGE SCALE GENOMIC DNA]</scope>
    <source>
        <strain evidence="2">cv. IRGC 101232</strain>
    </source>
</reference>
<evidence type="ECO:0000256" key="1">
    <source>
        <dbReference type="SAM" id="SignalP"/>
    </source>
</evidence>
<dbReference type="HOGENOM" id="CLU_2546238_0_0_1"/>
<dbReference type="AlphaFoldDB" id="J3NBP5"/>
<proteinExistence type="predicted"/>
<feature type="signal peptide" evidence="1">
    <location>
        <begin position="1"/>
        <end position="23"/>
    </location>
</feature>
<accession>J3NBP5</accession>
<keyword evidence="1" id="KW-0732">Signal</keyword>
<dbReference type="Proteomes" id="UP000006038">
    <property type="component" value="Chromosome 12"/>
</dbReference>
<reference evidence="2" key="2">
    <citation type="submission" date="2013-04" db="UniProtKB">
        <authorList>
            <consortium name="EnsemblPlants"/>
        </authorList>
    </citation>
    <scope>IDENTIFICATION</scope>
</reference>
<feature type="chain" id="PRO_5003775080" evidence="1">
    <location>
        <begin position="24"/>
        <end position="83"/>
    </location>
</feature>
<name>J3NBP5_ORYBR</name>
<keyword evidence="3" id="KW-1185">Reference proteome</keyword>
<dbReference type="Gramene" id="OB12G14030.1">
    <property type="protein sequence ID" value="OB12G14030.1"/>
    <property type="gene ID" value="OB12G14030"/>
</dbReference>
<protein>
    <submittedName>
        <fullName evidence="2">Uncharacterized protein</fullName>
    </submittedName>
</protein>
<organism evidence="2">
    <name type="scientific">Oryza brachyantha</name>
    <name type="common">malo sina</name>
    <dbReference type="NCBI Taxonomy" id="4533"/>
    <lineage>
        <taxon>Eukaryota</taxon>
        <taxon>Viridiplantae</taxon>
        <taxon>Streptophyta</taxon>
        <taxon>Embryophyta</taxon>
        <taxon>Tracheophyta</taxon>
        <taxon>Spermatophyta</taxon>
        <taxon>Magnoliopsida</taxon>
        <taxon>Liliopsida</taxon>
        <taxon>Poales</taxon>
        <taxon>Poaceae</taxon>
        <taxon>BOP clade</taxon>
        <taxon>Oryzoideae</taxon>
        <taxon>Oryzeae</taxon>
        <taxon>Oryzinae</taxon>
        <taxon>Oryza</taxon>
    </lineage>
</organism>
<evidence type="ECO:0000313" key="2">
    <source>
        <dbReference type="EnsemblPlants" id="OB12G14030.1"/>
    </source>
</evidence>